<evidence type="ECO:0000313" key="2">
    <source>
        <dbReference type="Proteomes" id="UP001232750"/>
    </source>
</evidence>
<name>A0ABT7DPY5_9ACTN</name>
<proteinExistence type="predicted"/>
<comment type="caution">
    <text evidence="1">The sequence shown here is derived from an EMBL/GenBank/DDBJ whole genome shotgun (WGS) entry which is preliminary data.</text>
</comment>
<accession>A0ABT7DPY5</accession>
<sequence length="78" mass="8750">MNNIEDCALLSYRMYGEPMQRVVPCIYDARCRIKASQSCCIELASNLSDDKDALRGVAAILGEVEDMLYEVSEVVKSR</sequence>
<keyword evidence="2" id="KW-1185">Reference proteome</keyword>
<gene>
    <name evidence="1" type="ORF">QNJ86_12440</name>
</gene>
<evidence type="ECO:0000313" key="1">
    <source>
        <dbReference type="EMBL" id="MDJ1651614.1"/>
    </source>
</evidence>
<protein>
    <submittedName>
        <fullName evidence="1">Uncharacterized protein</fullName>
    </submittedName>
</protein>
<organism evidence="1 2">
    <name type="scientific">Gordonibacter faecis</name>
    <dbReference type="NCBI Taxonomy" id="3047475"/>
    <lineage>
        <taxon>Bacteria</taxon>
        <taxon>Bacillati</taxon>
        <taxon>Actinomycetota</taxon>
        <taxon>Coriobacteriia</taxon>
        <taxon>Eggerthellales</taxon>
        <taxon>Eggerthellaceae</taxon>
        <taxon>Gordonibacter</taxon>
    </lineage>
</organism>
<dbReference type="RefSeq" id="WP_283832962.1">
    <property type="nucleotide sequence ID" value="NZ_JASJEU010000024.1"/>
</dbReference>
<dbReference type="Proteomes" id="UP001232750">
    <property type="component" value="Unassembled WGS sequence"/>
</dbReference>
<dbReference type="EMBL" id="JASJEU010000024">
    <property type="protein sequence ID" value="MDJ1651614.1"/>
    <property type="molecule type" value="Genomic_DNA"/>
</dbReference>
<reference evidence="1 2" key="1">
    <citation type="submission" date="2023-05" db="EMBL/GenBank/DDBJ databases">
        <title>Gordonibacter KGMB12511T sp. nov., isolated from faeces of healthy Korean.</title>
        <authorList>
            <person name="Kim H.S."/>
            <person name="Kim J.-S."/>
            <person name="Suh M.K."/>
            <person name="Eom M.K."/>
            <person name="Do H.E."/>
            <person name="Lee J.-S."/>
        </authorList>
    </citation>
    <scope>NUCLEOTIDE SEQUENCE [LARGE SCALE GENOMIC DNA]</scope>
    <source>
        <strain evidence="1 2">KGMB12511</strain>
    </source>
</reference>